<accession>A0A8S3SI61</accession>
<evidence type="ECO:0000256" key="2">
    <source>
        <dbReference type="SAM" id="Phobius"/>
    </source>
</evidence>
<dbReference type="OrthoDB" id="6120496at2759"/>
<name>A0A8S3SI61_MYTED</name>
<protein>
    <submittedName>
        <fullName evidence="3">Uncharacterized protein</fullName>
    </submittedName>
</protein>
<organism evidence="3 4">
    <name type="scientific">Mytilus edulis</name>
    <name type="common">Blue mussel</name>
    <dbReference type="NCBI Taxonomy" id="6550"/>
    <lineage>
        <taxon>Eukaryota</taxon>
        <taxon>Metazoa</taxon>
        <taxon>Spiralia</taxon>
        <taxon>Lophotrochozoa</taxon>
        <taxon>Mollusca</taxon>
        <taxon>Bivalvia</taxon>
        <taxon>Autobranchia</taxon>
        <taxon>Pteriomorphia</taxon>
        <taxon>Mytilida</taxon>
        <taxon>Mytiloidea</taxon>
        <taxon>Mytilidae</taxon>
        <taxon>Mytilinae</taxon>
        <taxon>Mytilus</taxon>
    </lineage>
</organism>
<feature type="compositionally biased region" description="Basic residues" evidence="1">
    <location>
        <begin position="200"/>
        <end position="218"/>
    </location>
</feature>
<evidence type="ECO:0000256" key="1">
    <source>
        <dbReference type="SAM" id="MobiDB-lite"/>
    </source>
</evidence>
<keyword evidence="2" id="KW-0812">Transmembrane</keyword>
<feature type="compositionally biased region" description="Polar residues" evidence="1">
    <location>
        <begin position="247"/>
        <end position="268"/>
    </location>
</feature>
<feature type="transmembrane region" description="Helical" evidence="2">
    <location>
        <begin position="40"/>
        <end position="60"/>
    </location>
</feature>
<feature type="region of interest" description="Disordered" evidence="1">
    <location>
        <begin position="313"/>
        <end position="358"/>
    </location>
</feature>
<feature type="compositionally biased region" description="Low complexity" evidence="1">
    <location>
        <begin position="188"/>
        <end position="199"/>
    </location>
</feature>
<dbReference type="EMBL" id="CAJPWZ010001642">
    <property type="protein sequence ID" value="CAG2219815.1"/>
    <property type="molecule type" value="Genomic_DNA"/>
</dbReference>
<feature type="compositionally biased region" description="Polar residues" evidence="1">
    <location>
        <begin position="136"/>
        <end position="169"/>
    </location>
</feature>
<evidence type="ECO:0000313" key="3">
    <source>
        <dbReference type="EMBL" id="CAG2219815.1"/>
    </source>
</evidence>
<keyword evidence="2" id="KW-1133">Transmembrane helix</keyword>
<dbReference type="Proteomes" id="UP000683360">
    <property type="component" value="Unassembled WGS sequence"/>
</dbReference>
<reference evidence="3" key="1">
    <citation type="submission" date="2021-03" db="EMBL/GenBank/DDBJ databases">
        <authorList>
            <person name="Bekaert M."/>
        </authorList>
    </citation>
    <scope>NUCLEOTIDE SEQUENCE</scope>
</reference>
<sequence>MSAIRKQSNNSRIKAAILAFVQMPRMQSSSSQCCLCSIGVFMFLFGIIMIATGASLILNYGIVNDDLLLPELRNDEGKKIVGIVLICVGLVFGIVSVSVSAYYFCAPEKHPTIKPDDIRSISNGSTLSGTRLTSTQRPGSRPGSNQSARSGSNQSARSGSNQSARSNGQGARRKVSPVDGPLKPIEKSSGSQFSQSIPSVHHRSKNKHKTKKKSKRLVTKTQLEDIKELDTVSRKTMDIGYDDNYDTPRSPSELDSASINTSETSSRVPTYHVTDYSIQQTDHSIIVQNGSSIKNSNHYDMQTNNSEIDAYHNALPGTASSENDSDDQIINKNKRKNHSHGSHDNPTFDGCELESTGSESTINKAILSDVYDEKSQTSSL</sequence>
<proteinExistence type="predicted"/>
<feature type="transmembrane region" description="Helical" evidence="2">
    <location>
        <begin position="80"/>
        <end position="104"/>
    </location>
</feature>
<keyword evidence="4" id="KW-1185">Reference proteome</keyword>
<feature type="compositionally biased region" description="Low complexity" evidence="1">
    <location>
        <begin position="122"/>
        <end position="135"/>
    </location>
</feature>
<comment type="caution">
    <text evidence="3">The sequence shown here is derived from an EMBL/GenBank/DDBJ whole genome shotgun (WGS) entry which is preliminary data.</text>
</comment>
<feature type="region of interest" description="Disordered" evidence="1">
    <location>
        <begin position="115"/>
        <end position="219"/>
    </location>
</feature>
<feature type="region of interest" description="Disordered" evidence="1">
    <location>
        <begin position="238"/>
        <end position="270"/>
    </location>
</feature>
<keyword evidence="2" id="KW-0472">Membrane</keyword>
<evidence type="ECO:0000313" key="4">
    <source>
        <dbReference type="Proteomes" id="UP000683360"/>
    </source>
</evidence>
<gene>
    <name evidence="3" type="ORF">MEDL_33327</name>
</gene>
<dbReference type="AlphaFoldDB" id="A0A8S3SI61"/>